<name>A0A0F9J7V9_9ZZZZ</name>
<dbReference type="EMBL" id="LAZR01018730">
    <property type="protein sequence ID" value="KKL95227.1"/>
    <property type="molecule type" value="Genomic_DNA"/>
</dbReference>
<dbReference type="AlphaFoldDB" id="A0A0F9J7V9"/>
<organism evidence="1">
    <name type="scientific">marine sediment metagenome</name>
    <dbReference type="NCBI Taxonomy" id="412755"/>
    <lineage>
        <taxon>unclassified sequences</taxon>
        <taxon>metagenomes</taxon>
        <taxon>ecological metagenomes</taxon>
    </lineage>
</organism>
<gene>
    <name evidence="1" type="ORF">LCGC14_1856800</name>
</gene>
<reference evidence="1" key="1">
    <citation type="journal article" date="2015" name="Nature">
        <title>Complex archaea that bridge the gap between prokaryotes and eukaryotes.</title>
        <authorList>
            <person name="Spang A."/>
            <person name="Saw J.H."/>
            <person name="Jorgensen S.L."/>
            <person name="Zaremba-Niedzwiedzka K."/>
            <person name="Martijn J."/>
            <person name="Lind A.E."/>
            <person name="van Eijk R."/>
            <person name="Schleper C."/>
            <person name="Guy L."/>
            <person name="Ettema T.J."/>
        </authorList>
    </citation>
    <scope>NUCLEOTIDE SEQUENCE</scope>
</reference>
<protein>
    <submittedName>
        <fullName evidence="1">Uncharacterized protein</fullName>
    </submittedName>
</protein>
<comment type="caution">
    <text evidence="1">The sequence shown here is derived from an EMBL/GenBank/DDBJ whole genome shotgun (WGS) entry which is preliminary data.</text>
</comment>
<evidence type="ECO:0000313" key="1">
    <source>
        <dbReference type="EMBL" id="KKL95227.1"/>
    </source>
</evidence>
<sequence>MDKELTIDEMRILAGIEREMDAGKQSFVVWDSVRLAVKSEIMERFGLKSGQTISFTMAGQILEAHLALLEDEIATKTRLH</sequence>
<proteinExistence type="predicted"/>
<accession>A0A0F9J7V9</accession>